<evidence type="ECO:0000256" key="1">
    <source>
        <dbReference type="SAM" id="Phobius"/>
    </source>
</evidence>
<accession>A0ABT0WD28</accession>
<feature type="transmembrane region" description="Helical" evidence="1">
    <location>
        <begin position="60"/>
        <end position="79"/>
    </location>
</feature>
<gene>
    <name evidence="2" type="ORF">NDK43_19615</name>
</gene>
<name>A0ABT0WD28_9BACI</name>
<sequence length="80" mass="8599">MVLFGGFILFLIGIVSFISLLVYGYKEFKADESKKSKKVLFLVLGILDTFFGTGGELAGLALILSLAAILIGLVIMGVFH</sequence>
<organism evidence="2 3">
    <name type="scientific">Neobacillus pocheonensis</name>
    <dbReference type="NCBI Taxonomy" id="363869"/>
    <lineage>
        <taxon>Bacteria</taxon>
        <taxon>Bacillati</taxon>
        <taxon>Bacillota</taxon>
        <taxon>Bacilli</taxon>
        <taxon>Bacillales</taxon>
        <taxon>Bacillaceae</taxon>
        <taxon>Neobacillus</taxon>
    </lineage>
</organism>
<keyword evidence="1" id="KW-1133">Transmembrane helix</keyword>
<protein>
    <submittedName>
        <fullName evidence="2">Uncharacterized protein</fullName>
    </submittedName>
</protein>
<dbReference type="Proteomes" id="UP001523262">
    <property type="component" value="Unassembled WGS sequence"/>
</dbReference>
<keyword evidence="1" id="KW-0472">Membrane</keyword>
<evidence type="ECO:0000313" key="2">
    <source>
        <dbReference type="EMBL" id="MCM2534163.1"/>
    </source>
</evidence>
<comment type="caution">
    <text evidence="2">The sequence shown here is derived from an EMBL/GenBank/DDBJ whole genome shotgun (WGS) entry which is preliminary data.</text>
</comment>
<keyword evidence="1" id="KW-0812">Transmembrane</keyword>
<feature type="transmembrane region" description="Helical" evidence="1">
    <location>
        <begin position="6"/>
        <end position="25"/>
    </location>
</feature>
<dbReference type="EMBL" id="JAMQCR010000001">
    <property type="protein sequence ID" value="MCM2534163.1"/>
    <property type="molecule type" value="Genomic_DNA"/>
</dbReference>
<evidence type="ECO:0000313" key="3">
    <source>
        <dbReference type="Proteomes" id="UP001523262"/>
    </source>
</evidence>
<proteinExistence type="predicted"/>
<reference evidence="2 3" key="1">
    <citation type="submission" date="2022-06" db="EMBL/GenBank/DDBJ databases">
        <authorList>
            <person name="Jeon C.O."/>
        </authorList>
    </citation>
    <scope>NUCLEOTIDE SEQUENCE [LARGE SCALE GENOMIC DNA]</scope>
    <source>
        <strain evidence="2 3">KCTC 13943</strain>
    </source>
</reference>
<keyword evidence="3" id="KW-1185">Reference proteome</keyword>